<reference evidence="1 2" key="1">
    <citation type="journal article" date="2012" name="Gene">
        <title>Sequence of Leptospira santarosai serovar Shermani genome and prediction of virulence-associated genes.</title>
        <authorList>
            <person name="Chou L.F."/>
            <person name="Chen Y.T."/>
            <person name="Lu C.W."/>
            <person name="Ko Y.C."/>
            <person name="Tang C.Y."/>
            <person name="Pan M.J."/>
            <person name="Tian Y.C."/>
            <person name="Chiu C.H."/>
            <person name="Hung C.C."/>
            <person name="Yang C.W."/>
        </authorList>
    </citation>
    <scope>NUCLEOTIDE SEQUENCE [LARGE SCALE GENOMIC DNA]</scope>
    <source>
        <strain evidence="1">LT 821</strain>
    </source>
</reference>
<protein>
    <submittedName>
        <fullName evidence="1">Uncharacterized protein</fullName>
    </submittedName>
</protein>
<gene>
    <name evidence="1" type="ORF">LSS_03794</name>
</gene>
<dbReference type="RefSeq" id="WP_004458506.1">
    <property type="nucleotide sequence ID" value="NZ_CP006694.1"/>
</dbReference>
<accession>K8YCH1</accession>
<evidence type="ECO:0000313" key="2">
    <source>
        <dbReference type="Proteomes" id="UP000035800"/>
    </source>
</evidence>
<dbReference type="KEGG" id="lst:LSS_03794"/>
<sequence length="159" mass="18644">MKGNRAIVNNKLIHRGDLWRRGRAMSERIRLIVIESKMTLRDIAFFYSEKCPHIAKPPDYMGADSTARPHITNSSEYMGASYREDLAKVIKGIRNTPRYVKAIEESWGLPIDEIRRIYREDKELEANGEQLSEDEINKFVNWYIQILKTKRAAYELIKI</sequence>
<name>K8YCH1_9LEPT</name>
<dbReference type="Proteomes" id="UP000035800">
    <property type="component" value="Chromosome I"/>
</dbReference>
<reference evidence="1 2" key="2">
    <citation type="journal article" date="2014" name="Emerg. Microbes Infect.">
        <title>Potential impact on kidney infection: a whole-genome analysis of Leptospira santarosai serovar Shermani.</title>
        <authorList>
            <person name="Chou L.F."/>
            <person name="Chen T.W."/>
            <person name="Ko Y.C."/>
            <person name="Pan M.J."/>
            <person name="Tian Y.C."/>
            <person name="Chiu C.H."/>
            <person name="Tang P."/>
            <person name="Hung C.C."/>
            <person name="Yang C.W."/>
        </authorList>
    </citation>
    <scope>NUCLEOTIDE SEQUENCE</scope>
    <source>
        <strain evidence="1 2">LT 821</strain>
    </source>
</reference>
<proteinExistence type="predicted"/>
<evidence type="ECO:0000313" key="1">
    <source>
        <dbReference type="EMBL" id="EKT88077.1"/>
    </source>
</evidence>
<dbReference type="GeneID" id="29738957"/>
<dbReference type="AlphaFoldDB" id="K8YCH1"/>
<dbReference type="EMBL" id="CP006694">
    <property type="protein sequence ID" value="EKT88077.1"/>
    <property type="molecule type" value="Genomic_DNA"/>
</dbReference>
<organism evidence="1 2">
    <name type="scientific">Leptospira santarosai serovar Shermani str. LT 821</name>
    <dbReference type="NCBI Taxonomy" id="758847"/>
    <lineage>
        <taxon>Bacteria</taxon>
        <taxon>Pseudomonadati</taxon>
        <taxon>Spirochaetota</taxon>
        <taxon>Spirochaetia</taxon>
        <taxon>Leptospirales</taxon>
        <taxon>Leptospiraceae</taxon>
        <taxon>Leptospira</taxon>
    </lineage>
</organism>
<dbReference type="PATRIC" id="fig|758847.3.peg.787"/>
<dbReference type="STRING" id="758847.LSS_03794"/>